<dbReference type="EMBL" id="CAJOBH010043428">
    <property type="protein sequence ID" value="CAF4341166.1"/>
    <property type="molecule type" value="Genomic_DNA"/>
</dbReference>
<evidence type="ECO:0000313" key="2">
    <source>
        <dbReference type="EMBL" id="CAF4449824.1"/>
    </source>
</evidence>
<evidence type="ECO:0000313" key="4">
    <source>
        <dbReference type="EMBL" id="CAF4469414.1"/>
    </source>
</evidence>
<proteinExistence type="predicted"/>
<dbReference type="AlphaFoldDB" id="A0A8S2WM75"/>
<dbReference type="EMBL" id="CAJOBI010069116">
    <property type="protein sequence ID" value="CAF4449824.1"/>
    <property type="molecule type" value="Genomic_DNA"/>
</dbReference>
<evidence type="ECO:0000313" key="5">
    <source>
        <dbReference type="Proteomes" id="UP000676336"/>
    </source>
</evidence>
<dbReference type="Proteomes" id="UP000681967">
    <property type="component" value="Unassembled WGS sequence"/>
</dbReference>
<sequence>QRWLAWEVICLKFVVDGYSIKENKFNETVVGYDLRKRLISLMIKV</sequence>
<name>A0A8S2WM75_9BILA</name>
<dbReference type="Proteomes" id="UP000681720">
    <property type="component" value="Unassembled WGS sequence"/>
</dbReference>
<dbReference type="Proteomes" id="UP000676336">
    <property type="component" value="Unassembled WGS sequence"/>
</dbReference>
<evidence type="ECO:0000313" key="3">
    <source>
        <dbReference type="EMBL" id="CAF4450535.1"/>
    </source>
</evidence>
<dbReference type="EMBL" id="CAJOBJ010073153">
    <property type="protein sequence ID" value="CAF4469414.1"/>
    <property type="molecule type" value="Genomic_DNA"/>
</dbReference>
<organism evidence="3 5">
    <name type="scientific">Rotaria magnacalcarata</name>
    <dbReference type="NCBI Taxonomy" id="392030"/>
    <lineage>
        <taxon>Eukaryota</taxon>
        <taxon>Metazoa</taxon>
        <taxon>Spiralia</taxon>
        <taxon>Gnathifera</taxon>
        <taxon>Rotifera</taxon>
        <taxon>Eurotatoria</taxon>
        <taxon>Bdelloidea</taxon>
        <taxon>Philodinida</taxon>
        <taxon>Philodinidae</taxon>
        <taxon>Rotaria</taxon>
    </lineage>
</organism>
<protein>
    <submittedName>
        <fullName evidence="3">Uncharacterized protein</fullName>
    </submittedName>
</protein>
<dbReference type="EMBL" id="CAJOBI010069263">
    <property type="protein sequence ID" value="CAF4450535.1"/>
    <property type="molecule type" value="Genomic_DNA"/>
</dbReference>
<accession>A0A8S2WM75</accession>
<feature type="non-terminal residue" evidence="3">
    <location>
        <position position="1"/>
    </location>
</feature>
<reference evidence="3" key="1">
    <citation type="submission" date="2021-02" db="EMBL/GenBank/DDBJ databases">
        <authorList>
            <person name="Nowell W R."/>
        </authorList>
    </citation>
    <scope>NUCLEOTIDE SEQUENCE</scope>
</reference>
<comment type="caution">
    <text evidence="3">The sequence shown here is derived from an EMBL/GenBank/DDBJ whole genome shotgun (WGS) entry which is preliminary data.</text>
</comment>
<evidence type="ECO:0000313" key="1">
    <source>
        <dbReference type="EMBL" id="CAF4341166.1"/>
    </source>
</evidence>
<gene>
    <name evidence="1" type="ORF">BYL167_LOCUS29120</name>
    <name evidence="4" type="ORF">GIL414_LOCUS33264</name>
    <name evidence="2" type="ORF">SMN809_LOCUS32660</name>
    <name evidence="3" type="ORF">SMN809_LOCUS32691</name>
</gene>